<dbReference type="OrthoDB" id="9808443at2"/>
<keyword evidence="2" id="KW-1185">Reference proteome</keyword>
<dbReference type="STRING" id="440168.SAMN04487974_109124"/>
<dbReference type="AlphaFoldDB" id="A0A1G7XHX3"/>
<dbReference type="GO" id="GO:0016740">
    <property type="term" value="F:transferase activity"/>
    <property type="evidence" value="ECO:0007669"/>
    <property type="project" value="UniProtKB-KW"/>
</dbReference>
<keyword evidence="1" id="KW-0808">Transferase</keyword>
<sequence length="308" mass="33592">MSRTNKALVTPAGLSSFAKLKAAAAKAGRPADQITHRFALEGAIRRIFESEHADRFGMTSSLKGGAIMFFSEGVEPMMGRHTTDVDIQISGFDGTLDDFADIMREVLASVPATDDGVRFDLDTLKVLGTRETGIPGGAIVCQAQIGTAIFKFKCDVGFYDESLKESLVAVDLPSLLPGMPPIRILRQPVEYSIADKVHAAVRHAGTNTRLRDFYDLYVYVTRCPINQDRLRHAFEHTFALFGDELPDGVEDIITYGPDFVAANADQWRSVRDSSRWAVQVPDLAEVVEVIKQGIAPVLGAGSLHRPAA</sequence>
<evidence type="ECO:0000313" key="1">
    <source>
        <dbReference type="EMBL" id="SDG83726.1"/>
    </source>
</evidence>
<dbReference type="Proteomes" id="UP000199495">
    <property type="component" value="Unassembled WGS sequence"/>
</dbReference>
<reference evidence="1 2" key="1">
    <citation type="submission" date="2016-10" db="EMBL/GenBank/DDBJ databases">
        <authorList>
            <person name="de Groot N.N."/>
        </authorList>
    </citation>
    <scope>NUCLEOTIDE SEQUENCE [LARGE SCALE GENOMIC DNA]</scope>
    <source>
        <strain evidence="1 2">CGMCC 1.10267</strain>
    </source>
</reference>
<dbReference type="EMBL" id="FNCS01000009">
    <property type="protein sequence ID" value="SDG83726.1"/>
    <property type="molecule type" value="Genomic_DNA"/>
</dbReference>
<dbReference type="RefSeq" id="WP_090597393.1">
    <property type="nucleotide sequence ID" value="NZ_FNCS01000009.1"/>
</dbReference>
<dbReference type="InterPro" id="IPR014942">
    <property type="entry name" value="AbiEii"/>
</dbReference>
<accession>A0A1G7XHX3</accession>
<organism evidence="1 2">
    <name type="scientific">Pelagibacterium luteolum</name>
    <dbReference type="NCBI Taxonomy" id="440168"/>
    <lineage>
        <taxon>Bacteria</taxon>
        <taxon>Pseudomonadati</taxon>
        <taxon>Pseudomonadota</taxon>
        <taxon>Alphaproteobacteria</taxon>
        <taxon>Hyphomicrobiales</taxon>
        <taxon>Devosiaceae</taxon>
        <taxon>Pelagibacterium</taxon>
    </lineage>
</organism>
<dbReference type="Pfam" id="PF08843">
    <property type="entry name" value="AbiEii"/>
    <property type="match status" value="1"/>
</dbReference>
<evidence type="ECO:0000313" key="2">
    <source>
        <dbReference type="Proteomes" id="UP000199495"/>
    </source>
</evidence>
<proteinExistence type="predicted"/>
<gene>
    <name evidence="1" type="ORF">SAMN04487974_109124</name>
</gene>
<name>A0A1G7XHX3_9HYPH</name>
<protein>
    <submittedName>
        <fullName evidence="1">Nucleotidyl transferase AbiEii toxin, Type IV TA system</fullName>
    </submittedName>
</protein>